<organism evidence="5 6">
    <name type="scientific">Brevibacterium celere</name>
    <dbReference type="NCBI Taxonomy" id="225845"/>
    <lineage>
        <taxon>Bacteria</taxon>
        <taxon>Bacillati</taxon>
        <taxon>Actinomycetota</taxon>
        <taxon>Actinomycetes</taxon>
        <taxon>Micrococcales</taxon>
        <taxon>Brevibacteriaceae</taxon>
        <taxon>Brevibacterium</taxon>
    </lineage>
</organism>
<dbReference type="RefSeq" id="WP_113904825.1">
    <property type="nucleotide sequence ID" value="NZ_QNSB01000009.1"/>
</dbReference>
<dbReference type="EMBL" id="QNSB01000009">
    <property type="protein sequence ID" value="RBP70250.1"/>
    <property type="molecule type" value="Genomic_DNA"/>
</dbReference>
<dbReference type="PROSITE" id="PS50949">
    <property type="entry name" value="HTH_GNTR"/>
    <property type="match status" value="1"/>
</dbReference>
<comment type="caution">
    <text evidence="5">The sequence shown here is derived from an EMBL/GenBank/DDBJ whole genome shotgun (WGS) entry which is preliminary data.</text>
</comment>
<dbReference type="SMART" id="SM00345">
    <property type="entry name" value="HTH_GNTR"/>
    <property type="match status" value="1"/>
</dbReference>
<keyword evidence="1" id="KW-0805">Transcription regulation</keyword>
<keyword evidence="6" id="KW-1185">Reference proteome</keyword>
<dbReference type="SUPFAM" id="SSF48008">
    <property type="entry name" value="GntR ligand-binding domain-like"/>
    <property type="match status" value="1"/>
</dbReference>
<dbReference type="SUPFAM" id="SSF46785">
    <property type="entry name" value="Winged helix' DNA-binding domain"/>
    <property type="match status" value="1"/>
</dbReference>
<sequence>MRTSTGPAARQAAYEKIRDLVLTDPAVQGTFLTEANLVDVIGLSRTPIREALIMLDAEGFVELIAHRGAYVPPSSGREIRDTLEVRQLIEIEAARKILSNGEVPVEEMRRLLHEQDALTVSEDNIPEFIAIDQMFHAAMVAAARNSVMTDIYMRLRVKHVRFGISATWTSTSRPDEVLVEHARILDALEARSIEDAIAAISAHIANTQALLLRGVDD</sequence>
<protein>
    <submittedName>
        <fullName evidence="5">GntR family transcriptional regulator</fullName>
    </submittedName>
</protein>
<dbReference type="InterPro" id="IPR008920">
    <property type="entry name" value="TF_FadR/GntR_C"/>
</dbReference>
<dbReference type="InterPro" id="IPR000524">
    <property type="entry name" value="Tscrpt_reg_HTH_GntR"/>
</dbReference>
<dbReference type="PANTHER" id="PTHR43537:SF24">
    <property type="entry name" value="GLUCONATE OPERON TRANSCRIPTIONAL REPRESSOR"/>
    <property type="match status" value="1"/>
</dbReference>
<evidence type="ECO:0000313" key="6">
    <source>
        <dbReference type="Proteomes" id="UP000253509"/>
    </source>
</evidence>
<dbReference type="Pfam" id="PF00392">
    <property type="entry name" value="GntR"/>
    <property type="match status" value="1"/>
</dbReference>
<dbReference type="InterPro" id="IPR036390">
    <property type="entry name" value="WH_DNA-bd_sf"/>
</dbReference>
<dbReference type="InterPro" id="IPR011711">
    <property type="entry name" value="GntR_C"/>
</dbReference>
<dbReference type="GO" id="GO:0003677">
    <property type="term" value="F:DNA binding"/>
    <property type="evidence" value="ECO:0007669"/>
    <property type="project" value="UniProtKB-KW"/>
</dbReference>
<dbReference type="Pfam" id="PF07729">
    <property type="entry name" value="FCD"/>
    <property type="match status" value="1"/>
</dbReference>
<reference evidence="5 6" key="1">
    <citation type="submission" date="2018-06" db="EMBL/GenBank/DDBJ databases">
        <title>Freshwater and sediment microbial communities from various areas in North America, analyzing microbe dynamics in response to fracking.</title>
        <authorList>
            <person name="Lamendella R."/>
        </authorList>
    </citation>
    <scope>NUCLEOTIDE SEQUENCE [LARGE SCALE GENOMIC DNA]</scope>
    <source>
        <strain evidence="5 6">3b_TX</strain>
    </source>
</reference>
<dbReference type="PANTHER" id="PTHR43537">
    <property type="entry name" value="TRANSCRIPTIONAL REGULATOR, GNTR FAMILY"/>
    <property type="match status" value="1"/>
</dbReference>
<dbReference type="Gene3D" id="1.20.120.530">
    <property type="entry name" value="GntR ligand-binding domain-like"/>
    <property type="match status" value="1"/>
</dbReference>
<keyword evidence="2" id="KW-0238">DNA-binding</keyword>
<accession>A0A366IHD2</accession>
<dbReference type="GO" id="GO:0003700">
    <property type="term" value="F:DNA-binding transcription factor activity"/>
    <property type="evidence" value="ECO:0007669"/>
    <property type="project" value="InterPro"/>
</dbReference>
<evidence type="ECO:0000259" key="4">
    <source>
        <dbReference type="PROSITE" id="PS50949"/>
    </source>
</evidence>
<gene>
    <name evidence="5" type="ORF">DFO65_10921</name>
</gene>
<dbReference type="Gene3D" id="1.10.10.10">
    <property type="entry name" value="Winged helix-like DNA-binding domain superfamily/Winged helix DNA-binding domain"/>
    <property type="match status" value="1"/>
</dbReference>
<evidence type="ECO:0000313" key="5">
    <source>
        <dbReference type="EMBL" id="RBP70250.1"/>
    </source>
</evidence>
<proteinExistence type="predicted"/>
<dbReference type="AlphaFoldDB" id="A0A366IHD2"/>
<feature type="domain" description="HTH gntR-type" evidence="4">
    <location>
        <begin position="7"/>
        <end position="74"/>
    </location>
</feature>
<evidence type="ECO:0000256" key="2">
    <source>
        <dbReference type="ARBA" id="ARBA00023125"/>
    </source>
</evidence>
<name>A0A366IHD2_9MICO</name>
<dbReference type="Proteomes" id="UP000253509">
    <property type="component" value="Unassembled WGS sequence"/>
</dbReference>
<dbReference type="InterPro" id="IPR036388">
    <property type="entry name" value="WH-like_DNA-bd_sf"/>
</dbReference>
<dbReference type="SMART" id="SM00895">
    <property type="entry name" value="FCD"/>
    <property type="match status" value="1"/>
</dbReference>
<keyword evidence="3" id="KW-0804">Transcription</keyword>
<evidence type="ECO:0000256" key="3">
    <source>
        <dbReference type="ARBA" id="ARBA00023163"/>
    </source>
</evidence>
<evidence type="ECO:0000256" key="1">
    <source>
        <dbReference type="ARBA" id="ARBA00023015"/>
    </source>
</evidence>